<dbReference type="EMBL" id="JBHSGU010000017">
    <property type="protein sequence ID" value="MFC4701572.1"/>
    <property type="molecule type" value="Genomic_DNA"/>
</dbReference>
<evidence type="ECO:0000313" key="4">
    <source>
        <dbReference type="EMBL" id="MFC4701572.1"/>
    </source>
</evidence>
<keyword evidence="1 2" id="KW-0732">Signal</keyword>
<feature type="chain" id="PRO_5045770673" evidence="2">
    <location>
        <begin position="19"/>
        <end position="263"/>
    </location>
</feature>
<dbReference type="PANTHER" id="PTHR43037">
    <property type="entry name" value="UNNAMED PRODUCT-RELATED"/>
    <property type="match status" value="1"/>
</dbReference>
<dbReference type="Proteomes" id="UP001595897">
    <property type="component" value="Unassembled WGS sequence"/>
</dbReference>
<keyword evidence="5" id="KW-1185">Reference proteome</keyword>
<proteinExistence type="predicted"/>
<dbReference type="PANTHER" id="PTHR43037:SF1">
    <property type="entry name" value="BLL1128 PROTEIN"/>
    <property type="match status" value="1"/>
</dbReference>
<evidence type="ECO:0000313" key="5">
    <source>
        <dbReference type="Proteomes" id="UP001595897"/>
    </source>
</evidence>
<organism evidence="4 5">
    <name type="scientific">Glaciecola siphonariae</name>
    <dbReference type="NCBI Taxonomy" id="521012"/>
    <lineage>
        <taxon>Bacteria</taxon>
        <taxon>Pseudomonadati</taxon>
        <taxon>Pseudomonadota</taxon>
        <taxon>Gammaproteobacteria</taxon>
        <taxon>Alteromonadales</taxon>
        <taxon>Alteromonadaceae</taxon>
        <taxon>Glaciecola</taxon>
    </lineage>
</organism>
<dbReference type="RefSeq" id="WP_382410180.1">
    <property type="nucleotide sequence ID" value="NZ_JBHSGU010000017.1"/>
</dbReference>
<reference evidence="5" key="1">
    <citation type="journal article" date="2019" name="Int. J. Syst. Evol. Microbiol.">
        <title>The Global Catalogue of Microorganisms (GCM) 10K type strain sequencing project: providing services to taxonomists for standard genome sequencing and annotation.</title>
        <authorList>
            <consortium name="The Broad Institute Genomics Platform"/>
            <consortium name="The Broad Institute Genome Sequencing Center for Infectious Disease"/>
            <person name="Wu L."/>
            <person name="Ma J."/>
        </authorList>
    </citation>
    <scope>NUCLEOTIDE SEQUENCE [LARGE SCALE GENOMIC DNA]</scope>
    <source>
        <strain evidence="5">KACC 12507</strain>
    </source>
</reference>
<dbReference type="InterPro" id="IPR002925">
    <property type="entry name" value="Dienelactn_hydro"/>
</dbReference>
<dbReference type="InterPro" id="IPR050955">
    <property type="entry name" value="Plant_Biomass_Hydrol_Est"/>
</dbReference>
<feature type="signal peptide" evidence="2">
    <location>
        <begin position="1"/>
        <end position="18"/>
    </location>
</feature>
<dbReference type="SUPFAM" id="SSF53474">
    <property type="entry name" value="alpha/beta-Hydrolases"/>
    <property type="match status" value="1"/>
</dbReference>
<dbReference type="Pfam" id="PF01738">
    <property type="entry name" value="DLH"/>
    <property type="match status" value="1"/>
</dbReference>
<sequence length="263" mass="29048">MKTLLVTLLLLLGLKAHATDFSQYEKHQYANADIVQNQSLPYRMLMPDNFDAKKKYPLILMLHGAGERGDDNIAQLTHGAEMFLTEQFRSTYPAIIVFPQAAKDDYWVNVDVKRDTRPIEFTFKVDAAKTPSMQLLLGLVEELSNTPYIDSDKMAVMGLSMGAMGTYDIISTLPGTFKAAVPICGGGHPDLVNTMDLSAPVWAFHGELDDVVAVAESKKMVNAINAAGGNAKLTIYPDVKHNSWDNAFAEANLLPWVFSHLKN</sequence>
<feature type="domain" description="Dienelactone hydrolase" evidence="3">
    <location>
        <begin position="138"/>
        <end position="241"/>
    </location>
</feature>
<evidence type="ECO:0000256" key="1">
    <source>
        <dbReference type="ARBA" id="ARBA00022729"/>
    </source>
</evidence>
<protein>
    <submittedName>
        <fullName evidence="4">Prolyl oligopeptidase family serine peptidase</fullName>
    </submittedName>
</protein>
<dbReference type="Gene3D" id="3.40.50.1820">
    <property type="entry name" value="alpha/beta hydrolase"/>
    <property type="match status" value="1"/>
</dbReference>
<name>A0ABV9LYI0_9ALTE</name>
<dbReference type="InterPro" id="IPR029058">
    <property type="entry name" value="AB_hydrolase_fold"/>
</dbReference>
<gene>
    <name evidence="4" type="ORF">ACFO4O_15550</name>
</gene>
<evidence type="ECO:0000256" key="2">
    <source>
        <dbReference type="SAM" id="SignalP"/>
    </source>
</evidence>
<comment type="caution">
    <text evidence="4">The sequence shown here is derived from an EMBL/GenBank/DDBJ whole genome shotgun (WGS) entry which is preliminary data.</text>
</comment>
<evidence type="ECO:0000259" key="3">
    <source>
        <dbReference type="Pfam" id="PF01738"/>
    </source>
</evidence>
<accession>A0ABV9LYI0</accession>